<feature type="chain" id="PRO_5047386826" evidence="6">
    <location>
        <begin position="19"/>
        <end position="562"/>
    </location>
</feature>
<organism evidence="8 9">
    <name type="scientific">Hymenobacter caeli</name>
    <dbReference type="NCBI Taxonomy" id="2735894"/>
    <lineage>
        <taxon>Bacteria</taxon>
        <taxon>Pseudomonadati</taxon>
        <taxon>Bacteroidota</taxon>
        <taxon>Cytophagia</taxon>
        <taxon>Cytophagales</taxon>
        <taxon>Hymenobacteraceae</taxon>
        <taxon>Hymenobacter</taxon>
    </lineage>
</organism>
<dbReference type="InterPro" id="IPR000209">
    <property type="entry name" value="Peptidase_S8/S53_dom"/>
</dbReference>
<feature type="active site" description="Charge relay system" evidence="5">
    <location>
        <position position="466"/>
    </location>
</feature>
<feature type="active site" description="Charge relay system" evidence="5">
    <location>
        <position position="297"/>
    </location>
</feature>
<reference evidence="8 9" key="1">
    <citation type="submission" date="2020-05" db="EMBL/GenBank/DDBJ databases">
        <title>Genomic Encyclopedia of Type Strains, Phase IV (KMG-V): Genome sequencing to study the core and pangenomes of soil and plant-associated prokaryotes.</title>
        <authorList>
            <person name="Whitman W."/>
        </authorList>
    </citation>
    <scope>NUCLEOTIDE SEQUENCE [LARGE SCALE GENOMIC DNA]</scope>
    <source>
        <strain evidence="8 9">9A</strain>
    </source>
</reference>
<feature type="signal peptide" evidence="6">
    <location>
        <begin position="1"/>
        <end position="18"/>
    </location>
</feature>
<dbReference type="PROSITE" id="PS00137">
    <property type="entry name" value="SUBTILASE_HIS"/>
    <property type="match status" value="1"/>
</dbReference>
<comment type="similarity">
    <text evidence="1 5">Belongs to the peptidase S8 family.</text>
</comment>
<dbReference type="EMBL" id="JABSNP010000002">
    <property type="protein sequence ID" value="NRT17822.1"/>
    <property type="molecule type" value="Genomic_DNA"/>
</dbReference>
<feature type="domain" description="Peptidase S8/S53" evidence="7">
    <location>
        <begin position="197"/>
        <end position="502"/>
    </location>
</feature>
<evidence type="ECO:0000259" key="7">
    <source>
        <dbReference type="Pfam" id="PF00082"/>
    </source>
</evidence>
<dbReference type="PRINTS" id="PR00723">
    <property type="entry name" value="SUBTILISIN"/>
</dbReference>
<evidence type="ECO:0000256" key="2">
    <source>
        <dbReference type="ARBA" id="ARBA00022670"/>
    </source>
</evidence>
<dbReference type="PANTHER" id="PTHR43399">
    <property type="entry name" value="SUBTILISIN-RELATED"/>
    <property type="match status" value="1"/>
</dbReference>
<dbReference type="CDD" id="cd07483">
    <property type="entry name" value="Peptidases_S8_Subtilisin_Novo-like"/>
    <property type="match status" value="1"/>
</dbReference>
<dbReference type="SUPFAM" id="SSF52743">
    <property type="entry name" value="Subtilisin-like"/>
    <property type="match status" value="1"/>
</dbReference>
<proteinExistence type="inferred from homology"/>
<comment type="caution">
    <text evidence="8">The sequence shown here is derived from an EMBL/GenBank/DDBJ whole genome shotgun (WGS) entry which is preliminary data.</text>
</comment>
<dbReference type="PROSITE" id="PS00138">
    <property type="entry name" value="SUBTILASE_SER"/>
    <property type="match status" value="1"/>
</dbReference>
<evidence type="ECO:0000256" key="6">
    <source>
        <dbReference type="SAM" id="SignalP"/>
    </source>
</evidence>
<evidence type="ECO:0000256" key="3">
    <source>
        <dbReference type="ARBA" id="ARBA00022801"/>
    </source>
</evidence>
<keyword evidence="6" id="KW-0732">Signal</keyword>
<keyword evidence="9" id="KW-1185">Reference proteome</keyword>
<keyword evidence="3 5" id="KW-0378">Hydrolase</keyword>
<dbReference type="RefSeq" id="WP_173808591.1">
    <property type="nucleotide sequence ID" value="NZ_JABSNP010000002.1"/>
</dbReference>
<dbReference type="GO" id="GO:0006508">
    <property type="term" value="P:proteolysis"/>
    <property type="evidence" value="ECO:0007669"/>
    <property type="project" value="UniProtKB-KW"/>
</dbReference>
<dbReference type="InterPro" id="IPR036852">
    <property type="entry name" value="Peptidase_S8/S53_dom_sf"/>
</dbReference>
<evidence type="ECO:0000256" key="5">
    <source>
        <dbReference type="PROSITE-ProRule" id="PRU01240"/>
    </source>
</evidence>
<evidence type="ECO:0000313" key="9">
    <source>
        <dbReference type="Proteomes" id="UP000779507"/>
    </source>
</evidence>
<evidence type="ECO:0000313" key="8">
    <source>
        <dbReference type="EMBL" id="NRT17822.1"/>
    </source>
</evidence>
<dbReference type="InterPro" id="IPR051048">
    <property type="entry name" value="Peptidase_S8/S53_subtilisin"/>
</dbReference>
<dbReference type="Gene3D" id="3.40.50.200">
    <property type="entry name" value="Peptidase S8/S53 domain"/>
    <property type="match status" value="2"/>
</dbReference>
<accession>A0ABX2FN06</accession>
<dbReference type="PROSITE" id="PS51892">
    <property type="entry name" value="SUBTILASE"/>
    <property type="match status" value="1"/>
</dbReference>
<evidence type="ECO:0000256" key="4">
    <source>
        <dbReference type="ARBA" id="ARBA00022825"/>
    </source>
</evidence>
<dbReference type="Pfam" id="PF00082">
    <property type="entry name" value="Peptidase_S8"/>
    <property type="match status" value="1"/>
</dbReference>
<dbReference type="PANTHER" id="PTHR43399:SF4">
    <property type="entry name" value="CELL WALL-ASSOCIATED PROTEASE"/>
    <property type="match status" value="1"/>
</dbReference>
<dbReference type="InterPro" id="IPR015500">
    <property type="entry name" value="Peptidase_S8_subtilisin-rel"/>
</dbReference>
<feature type="active site" description="Charge relay system" evidence="5">
    <location>
        <position position="68"/>
    </location>
</feature>
<keyword evidence="4 5" id="KW-0720">Serine protease</keyword>
<keyword evidence="2 5" id="KW-0645">Protease</keyword>
<protein>
    <submittedName>
        <fullName evidence="8">Subtilisin family serine protease</fullName>
    </submittedName>
</protein>
<dbReference type="InterPro" id="IPR034080">
    <property type="entry name" value="Protease_P7-like_dom"/>
</dbReference>
<gene>
    <name evidence="8" type="ORF">HNP98_000629</name>
</gene>
<evidence type="ECO:0000256" key="1">
    <source>
        <dbReference type="ARBA" id="ARBA00011073"/>
    </source>
</evidence>
<dbReference type="Proteomes" id="UP000779507">
    <property type="component" value="Unassembled WGS sequence"/>
</dbReference>
<dbReference type="InterPro" id="IPR023828">
    <property type="entry name" value="Peptidase_S8_Ser-AS"/>
</dbReference>
<name>A0ABX2FN06_9BACT</name>
<dbReference type="GO" id="GO:0008233">
    <property type="term" value="F:peptidase activity"/>
    <property type="evidence" value="ECO:0007669"/>
    <property type="project" value="UniProtKB-KW"/>
</dbReference>
<sequence length="562" mass="60595">MHSTSPLLLVACSLLALAGQAQTSLTQWHHLDPAADKVMGISTNRAYEWLRAQGLRPTARPVIVAVVDGGTDTTHADLRAVLWHNPGEVPGNGRDDDHNGYADDLYGWNYLGGADGRNVFFNQAEETRLYARLRPRYEGKTLATVPPAQRAEFRLYERAKRSYTTKRAEHAETYAQFGAVLTQAEASTAALKKALGVAVLDSALLHHPPTADTALVRQAAGYYQELRRPGVRQLPNTDSLLSGLRRYLGSLQDRLAYGYNLTYDPQPLVGDHPADLTERHYGNGNVAGGLGVQGIDHGTHCAGIIAADRGNNLGVQGVAGHVRILSVRAVPNGDERDKDVANAIRYAVDNGAKIISMSFSKYFSPEKATVDEAMRYADAHGVLLVHAAGNDQLNTDSTLQYPTGRYLNGQLIPNLLTVGASAQSNDEHLPASFSNYGRQSVDVFAPGLGIVSTYPGNGYRPMSGTSMATPVVAGIAAVLKTYFPQLTPADLKRLIMASATPVHTQVLRPGTRQLVDFATLSRAGGVVNLYEAVRLASLEPAATATKAMTAPRHEQLKKRALH</sequence>
<dbReference type="InterPro" id="IPR022398">
    <property type="entry name" value="Peptidase_S8_His-AS"/>
</dbReference>